<gene>
    <name evidence="2" type="ORF">D7V88_24375</name>
</gene>
<evidence type="ECO:0008006" key="4">
    <source>
        <dbReference type="Google" id="ProtNLM"/>
    </source>
</evidence>
<evidence type="ECO:0000256" key="1">
    <source>
        <dbReference type="SAM" id="MobiDB-lite"/>
    </source>
</evidence>
<dbReference type="AlphaFoldDB" id="A0A3A8ITY7"/>
<dbReference type="RefSeq" id="WP_120543045.1">
    <property type="nucleotide sequence ID" value="NZ_RAVZ01000183.1"/>
</dbReference>
<organism evidence="2 3">
    <name type="scientific">Corallococcus terminator</name>
    <dbReference type="NCBI Taxonomy" id="2316733"/>
    <lineage>
        <taxon>Bacteria</taxon>
        <taxon>Pseudomonadati</taxon>
        <taxon>Myxococcota</taxon>
        <taxon>Myxococcia</taxon>
        <taxon>Myxococcales</taxon>
        <taxon>Cystobacterineae</taxon>
        <taxon>Myxococcaceae</taxon>
        <taxon>Corallococcus</taxon>
    </lineage>
</organism>
<feature type="non-terminal residue" evidence="2">
    <location>
        <position position="542"/>
    </location>
</feature>
<dbReference type="Pfam" id="PF11617">
    <property type="entry name" value="Cu-binding_MopE"/>
    <property type="match status" value="1"/>
</dbReference>
<reference evidence="3" key="1">
    <citation type="submission" date="2018-09" db="EMBL/GenBank/DDBJ databases">
        <authorList>
            <person name="Livingstone P.G."/>
            <person name="Whitworth D.E."/>
        </authorList>
    </citation>
    <scope>NUCLEOTIDE SEQUENCE [LARGE SCALE GENOMIC DNA]</scope>
    <source>
        <strain evidence="3">CA054A</strain>
    </source>
</reference>
<dbReference type="PROSITE" id="PS51257">
    <property type="entry name" value="PROKAR_LIPOPROTEIN"/>
    <property type="match status" value="1"/>
</dbReference>
<accession>A0A3A8ITY7</accession>
<dbReference type="Proteomes" id="UP000268094">
    <property type="component" value="Unassembled WGS sequence"/>
</dbReference>
<comment type="caution">
    <text evidence="2">The sequence shown here is derived from an EMBL/GenBank/DDBJ whole genome shotgun (WGS) entry which is preliminary data.</text>
</comment>
<evidence type="ECO:0000313" key="3">
    <source>
        <dbReference type="Proteomes" id="UP000268094"/>
    </source>
</evidence>
<protein>
    <recommendedName>
        <fullName evidence="4">Disintegrin domain-containing protein</fullName>
    </recommendedName>
</protein>
<dbReference type="OrthoDB" id="5504420at2"/>
<feature type="region of interest" description="Disordered" evidence="1">
    <location>
        <begin position="495"/>
        <end position="542"/>
    </location>
</feature>
<feature type="compositionally biased region" description="Gly residues" evidence="1">
    <location>
        <begin position="495"/>
        <end position="530"/>
    </location>
</feature>
<name>A0A3A8ITY7_9BACT</name>
<keyword evidence="3" id="KW-1185">Reference proteome</keyword>
<dbReference type="EMBL" id="RAVZ01000183">
    <property type="protein sequence ID" value="RKG83230.1"/>
    <property type="molecule type" value="Genomic_DNA"/>
</dbReference>
<proteinExistence type="predicted"/>
<dbReference type="InterPro" id="IPR021655">
    <property type="entry name" value="Put_metal-bd"/>
</dbReference>
<evidence type="ECO:0000313" key="2">
    <source>
        <dbReference type="EMBL" id="RKG83230.1"/>
    </source>
</evidence>
<sequence>MYRLCLLGCVLLLGACRETAPEEGALRVTVKYGTYRPACVRVAVQDTQGHAEGTDIPSSQFKDPDARELRIAVLRRAEWDRELTVTVSSFDAVAADRCDGDAVETRGSGGTVSVLPKQFALWEVRLETEDTDGDGHLVGAMWTKEPDCDDQESSIHPGAIEACGSTVDLNCNKRIGCQESGCASKPCDDGNACTTGDYCDGEGITAKCLPATTKQCPVPSGICDAKQACQPTTGLCAPIESTEGRDCRDASDKCTTSATCDATGKCVATQRDCTSTAQCLESKGTCNSASGLCDFTPRPNTESCSDGLNCTGPDRCNGSGACEGAPGNCEPPPCHQLKQACTASTECEYEVALNADCNTGSGIPGVCLADATCSPFPYKPLNFDPNTIANADIGELKTNADVVFDTQNSTWNPASAVTTLGTLKYISTPQGAGNPEALLIPVRTLELGGTLRITGPRPVILAVFGEATVSQSILATSSIENGNAACGSSHGGPGIFTDTTGGGGGGGGNNTDGKDGGGGFDDGAIQGRGGLSRPTSPEPLLG</sequence>